<dbReference type="RefSeq" id="WP_175603978.1">
    <property type="nucleotide sequence ID" value="NZ_JABWGO010000009.1"/>
</dbReference>
<organism evidence="1 2">
    <name type="scientific">Nonomuraea rhodomycinica</name>
    <dbReference type="NCBI Taxonomy" id="1712872"/>
    <lineage>
        <taxon>Bacteria</taxon>
        <taxon>Bacillati</taxon>
        <taxon>Actinomycetota</taxon>
        <taxon>Actinomycetes</taxon>
        <taxon>Streptosporangiales</taxon>
        <taxon>Streptosporangiaceae</taxon>
        <taxon>Nonomuraea</taxon>
    </lineage>
</organism>
<reference evidence="1 2" key="1">
    <citation type="submission" date="2020-06" db="EMBL/GenBank/DDBJ databases">
        <authorList>
            <person name="Chanama M."/>
        </authorList>
    </citation>
    <scope>NUCLEOTIDE SEQUENCE [LARGE SCALE GENOMIC DNA]</scope>
    <source>
        <strain evidence="1 2">TBRC6557</strain>
    </source>
</reference>
<gene>
    <name evidence="1" type="ORF">HT134_30745</name>
</gene>
<dbReference type="EMBL" id="JABWGO010000009">
    <property type="protein sequence ID" value="NUW44472.1"/>
    <property type="molecule type" value="Genomic_DNA"/>
</dbReference>
<accession>A0A7Y6IU71</accession>
<name>A0A7Y6IU71_9ACTN</name>
<sequence length="83" mass="9545">MTRWMGGCLVAAVPPLLGVIRIVLRTERTQEEIRKYYREATIRGAEENATISLSFKEAGDTADLRVIVEVHDRHGSDWDWRCE</sequence>
<evidence type="ECO:0000313" key="1">
    <source>
        <dbReference type="EMBL" id="NUW44472.1"/>
    </source>
</evidence>
<evidence type="ECO:0000313" key="2">
    <source>
        <dbReference type="Proteomes" id="UP000546126"/>
    </source>
</evidence>
<proteinExistence type="predicted"/>
<keyword evidence="2" id="KW-1185">Reference proteome</keyword>
<comment type="caution">
    <text evidence="1">The sequence shown here is derived from an EMBL/GenBank/DDBJ whole genome shotgun (WGS) entry which is preliminary data.</text>
</comment>
<dbReference type="AlphaFoldDB" id="A0A7Y6IU71"/>
<dbReference type="Proteomes" id="UP000546126">
    <property type="component" value="Unassembled WGS sequence"/>
</dbReference>
<protein>
    <submittedName>
        <fullName evidence="1">Uncharacterized protein</fullName>
    </submittedName>
</protein>